<keyword evidence="2" id="KW-1185">Reference proteome</keyword>
<protein>
    <submittedName>
        <fullName evidence="1">Uncharacterized protein</fullName>
    </submittedName>
</protein>
<dbReference type="AlphaFoldDB" id="A0A1B4FC24"/>
<name>A0A1B4FC24_9BURK</name>
<evidence type="ECO:0000313" key="2">
    <source>
        <dbReference type="Proteomes" id="UP000062519"/>
    </source>
</evidence>
<dbReference type="KEGG" id="buu:WS70_04715"/>
<evidence type="ECO:0000313" key="1">
    <source>
        <dbReference type="EMBL" id="AOJ01217.1"/>
    </source>
</evidence>
<reference evidence="1 2" key="1">
    <citation type="submission" date="2015-12" db="EMBL/GenBank/DDBJ databases">
        <title>Diversity of Burkholderia near neighbor genomes.</title>
        <authorList>
            <person name="Sahl J."/>
            <person name="Wagner D."/>
            <person name="Keim P."/>
        </authorList>
    </citation>
    <scope>NUCLEOTIDE SEQUENCE [LARGE SCALE GENOMIC DNA]</scope>
    <source>
        <strain evidence="1 2">BDU6</strain>
    </source>
</reference>
<proteinExistence type="predicted"/>
<accession>A0A1B4FC24</accession>
<dbReference type="Proteomes" id="UP000062519">
    <property type="component" value="Chromosome 1"/>
</dbReference>
<sequence length="76" mass="8759">MPNPFRLAILDRITENAADFAADAVRRVPRASTVDALEHFPNLWRVDSLDWTLAKPRKYIVFHAGKRLFMLTHLNA</sequence>
<dbReference type="EMBL" id="CP013386">
    <property type="protein sequence ID" value="AOJ01217.1"/>
    <property type="molecule type" value="Genomic_DNA"/>
</dbReference>
<organism evidence="1 2">
    <name type="scientific">Burkholderia mayonis</name>
    <dbReference type="NCBI Taxonomy" id="1385591"/>
    <lineage>
        <taxon>Bacteria</taxon>
        <taxon>Pseudomonadati</taxon>
        <taxon>Pseudomonadota</taxon>
        <taxon>Betaproteobacteria</taxon>
        <taxon>Burkholderiales</taxon>
        <taxon>Burkholderiaceae</taxon>
        <taxon>Burkholderia</taxon>
        <taxon>pseudomallei group</taxon>
    </lineage>
</organism>
<gene>
    <name evidence="1" type="ORF">WS70_04715</name>
</gene>